<protein>
    <submittedName>
        <fullName evidence="1">Uncharacterized protein</fullName>
    </submittedName>
</protein>
<organism evidence="1">
    <name type="scientific">bioreactor metagenome</name>
    <dbReference type="NCBI Taxonomy" id="1076179"/>
    <lineage>
        <taxon>unclassified sequences</taxon>
        <taxon>metagenomes</taxon>
        <taxon>ecological metagenomes</taxon>
    </lineage>
</organism>
<reference evidence="1" key="1">
    <citation type="submission" date="2019-08" db="EMBL/GenBank/DDBJ databases">
        <authorList>
            <person name="Kucharzyk K."/>
            <person name="Murdoch R.W."/>
            <person name="Higgins S."/>
            <person name="Loffler F."/>
        </authorList>
    </citation>
    <scope>NUCLEOTIDE SEQUENCE</scope>
</reference>
<comment type="caution">
    <text evidence="1">The sequence shown here is derived from an EMBL/GenBank/DDBJ whole genome shotgun (WGS) entry which is preliminary data.</text>
</comment>
<dbReference type="AlphaFoldDB" id="A0A645DHG1"/>
<evidence type="ECO:0000313" key="1">
    <source>
        <dbReference type="EMBL" id="MPM88032.1"/>
    </source>
</evidence>
<name>A0A645DHG1_9ZZZZ</name>
<dbReference type="EMBL" id="VSSQ01035730">
    <property type="protein sequence ID" value="MPM88032.1"/>
    <property type="molecule type" value="Genomic_DNA"/>
</dbReference>
<accession>A0A645DHG1</accession>
<gene>
    <name evidence="1" type="ORF">SDC9_135133</name>
</gene>
<proteinExistence type="predicted"/>
<sequence length="303" mass="30584">MGIQRAVGQGGTLCHPVAVLYQKAGMGNSIGPGIAVVGGDDDVQEAALCGFLKLDDTRDLCQLGHPLGLAGLKQFLDTGKSLGDVAAGQTAGMERTHGQLRAGLADGLGGDDANRLAGTHGLRRGQVHTVALGAHAAVGTAGQDGADHYDGFASLRRRIKGAGVALAMVLLNPVPGLQQLRVALIHHLFTGDQLRAGIRVVDVAHQEAAPQTVGEFLDDLSVLADLGYPDAVGGAAVLFADDDILRDVHHTAGQVTGVGGTQSGIGQTLSGTSGGNEIFQSGQALAVVCLNGDFNGSSGGVGD</sequence>